<dbReference type="AlphaFoldDB" id="V2QB83"/>
<dbReference type="KEGG" id="msch:N508_001437"/>
<reference evidence="1" key="3">
    <citation type="submission" date="2022-06" db="EMBL/GenBank/DDBJ databases">
        <title>Resources to Facilitate Use of the Altered Schaedler Flora (ASF) Mouse Model to Study Microbiome Function.</title>
        <authorList>
            <person name="Proctor A."/>
            <person name="Parvinroo S."/>
            <person name="Richie T."/>
            <person name="Jia X."/>
            <person name="Lee S.T.M."/>
            <person name="Karp P.D."/>
            <person name="Paley S."/>
            <person name="Kostic A.D."/>
            <person name="Pierre J.F."/>
            <person name="Wannemuehler M.J."/>
            <person name="Phillips G.J."/>
        </authorList>
    </citation>
    <scope>NUCLEOTIDE SEQUENCE</scope>
    <source>
        <strain evidence="1">ASF457</strain>
    </source>
</reference>
<sequence>MSIETIGLRAVITSNPRPRDYVNKNLAVAKARRDYFSESIKLSKMAVNKRIEMESETIAAINRFNKNGQWSPKPNLNYHKPLKTGSAYSAMAQAARRFDMTV</sequence>
<evidence type="ECO:0000313" key="1">
    <source>
        <dbReference type="EMBL" id="USF24351.1"/>
    </source>
</evidence>
<gene>
    <name evidence="1" type="ORF">N508_001437</name>
</gene>
<proteinExistence type="predicted"/>
<reference evidence="1" key="1">
    <citation type="journal article" date="2014" name="Genome Announc.">
        <title>Draft genome sequences of the altered schaedler flora, a defined bacterial community from gnotobiotic mice.</title>
        <authorList>
            <person name="Wannemuehler M.J."/>
            <person name="Overstreet A.M."/>
            <person name="Ward D.V."/>
            <person name="Phillips G.J."/>
        </authorList>
    </citation>
    <scope>NUCLEOTIDE SEQUENCE</scope>
    <source>
        <strain evidence="1">ASF457</strain>
    </source>
</reference>
<dbReference type="EMBL" id="CP097562">
    <property type="protein sequence ID" value="USF24351.1"/>
    <property type="molecule type" value="Genomic_DNA"/>
</dbReference>
<organism evidence="1 2">
    <name type="scientific">Mucispirillum schaedleri ASF457</name>
    <dbReference type="NCBI Taxonomy" id="1379858"/>
    <lineage>
        <taxon>Bacteria</taxon>
        <taxon>Pseudomonadati</taxon>
        <taxon>Deferribacterota</taxon>
        <taxon>Deferribacteres</taxon>
        <taxon>Deferribacterales</taxon>
        <taxon>Mucispirillaceae</taxon>
        <taxon>Mucispirillum</taxon>
    </lineage>
</organism>
<keyword evidence="2" id="KW-1185">Reference proteome</keyword>
<evidence type="ECO:0000313" key="2">
    <source>
        <dbReference type="Proteomes" id="UP000017429"/>
    </source>
</evidence>
<name>V2QB83_9BACT</name>
<dbReference type="RefSeq" id="WP_023275744.1">
    <property type="nucleotide sequence ID" value="NZ_CP097562.1"/>
</dbReference>
<protein>
    <submittedName>
        <fullName evidence="1">Uncharacterized protein</fullName>
    </submittedName>
</protein>
<dbReference type="Proteomes" id="UP000017429">
    <property type="component" value="Chromosome"/>
</dbReference>
<reference evidence="1" key="2">
    <citation type="submission" date="2022-05" db="EMBL/GenBank/DDBJ databases">
        <authorList>
            <person name="Proctor A.L."/>
            <person name="Phillips G.J."/>
            <person name="Wannemuehler M.J."/>
        </authorList>
    </citation>
    <scope>NUCLEOTIDE SEQUENCE</scope>
    <source>
        <strain evidence="1">ASF457</strain>
    </source>
</reference>
<accession>V2QB83</accession>